<dbReference type="EMBL" id="PSQE01000005">
    <property type="protein sequence ID" value="RHN57428.1"/>
    <property type="molecule type" value="Genomic_DNA"/>
</dbReference>
<keyword evidence="3" id="KW-0611">Plant defense</keyword>
<keyword evidence="7" id="KW-1133">Transmembrane helix</keyword>
<protein>
    <submittedName>
        <fullName evidence="9">Hsp20/alpha crystallin family protein</fullName>
    </submittedName>
    <submittedName>
        <fullName evidence="10">Putative HSP20-like chaperone</fullName>
    </submittedName>
</protein>
<comment type="similarity">
    <text evidence="4 5">Belongs to the small heat shock protein (HSP20) family.</text>
</comment>
<feature type="region of interest" description="Disordered" evidence="6">
    <location>
        <begin position="107"/>
        <end position="171"/>
    </location>
</feature>
<dbReference type="GO" id="GO:0034605">
    <property type="term" value="P:cellular response to heat"/>
    <property type="evidence" value="ECO:0000318"/>
    <property type="project" value="GO_Central"/>
</dbReference>
<gene>
    <name evidence="11" type="primary">11434253</name>
    <name evidence="9" type="ordered locus">MTR_5g087450</name>
    <name evidence="10" type="ORF">MtrunA17_Chr5g0440291</name>
</gene>
<proteinExistence type="inferred from homology"/>
<dbReference type="InterPro" id="IPR008978">
    <property type="entry name" value="HSP20-like_chaperone"/>
</dbReference>
<dbReference type="InterPro" id="IPR002068">
    <property type="entry name" value="A-crystallin/Hsp20_dom"/>
</dbReference>
<dbReference type="Gramene" id="rna32972">
    <property type="protein sequence ID" value="RHN57428.1"/>
    <property type="gene ID" value="gene32972"/>
</dbReference>
<evidence type="ECO:0000256" key="5">
    <source>
        <dbReference type="RuleBase" id="RU003616"/>
    </source>
</evidence>
<dbReference type="PaxDb" id="3880-AET00016"/>
<dbReference type="EnsemblPlants" id="AET00016">
    <property type="protein sequence ID" value="AET00016"/>
    <property type="gene ID" value="MTR_5g087450"/>
</dbReference>
<sequence>MSFDQKTREADRIYDEFEPPSDWDHEDTSDTLILMLPGFKKDQLRVQVTSTRVLRVSGERQMNEKKWRRFRKEFSIPPHSDTNNIGAKFEAGILYIKLPKLISQQNIVPTPTKPTTQQEPQKPQQPATIPQKPNTAPQVSDQKKQVVQQEPKKEIEEVSQRKGKGKAEELKEDIDDVNNKVASKVAEKKSLTMEMVSRQRQEYVNALCGLVDEVKKQKKLVNLLVLVFLVLLFGLYVKNVINSFFSGGHKNQEL</sequence>
<dbReference type="KEGG" id="mtr:11434253"/>
<dbReference type="CDD" id="cd06464">
    <property type="entry name" value="ACD_sHsps-like"/>
    <property type="match status" value="1"/>
</dbReference>
<evidence type="ECO:0000256" key="2">
    <source>
        <dbReference type="ARBA" id="ARBA00022475"/>
    </source>
</evidence>
<feature type="compositionally biased region" description="Basic and acidic residues" evidence="6">
    <location>
        <begin position="1"/>
        <end position="15"/>
    </location>
</feature>
<dbReference type="PANTHER" id="PTHR43670">
    <property type="entry name" value="HEAT SHOCK PROTEIN 26"/>
    <property type="match status" value="1"/>
</dbReference>
<evidence type="ECO:0000256" key="1">
    <source>
        <dbReference type="ARBA" id="ARBA00004162"/>
    </source>
</evidence>
<name>G7KHG4_MEDTR</name>
<dbReference type="eggNOG" id="KOG0710">
    <property type="taxonomic scope" value="Eukaryota"/>
</dbReference>
<dbReference type="Pfam" id="PF00011">
    <property type="entry name" value="HSP20"/>
    <property type="match status" value="1"/>
</dbReference>
<feature type="transmembrane region" description="Helical" evidence="7">
    <location>
        <begin position="220"/>
        <end position="237"/>
    </location>
</feature>
<comment type="subcellular location">
    <subcellularLocation>
        <location evidence="1">Cell membrane</location>
        <topology evidence="1">Single-pass membrane protein</topology>
    </subcellularLocation>
</comment>
<dbReference type="AlphaFoldDB" id="G7KHG4"/>
<dbReference type="HOGENOM" id="CLU_086200_0_0_1"/>
<dbReference type="OrthoDB" id="1431247at2759"/>
<evidence type="ECO:0000313" key="12">
    <source>
        <dbReference type="Proteomes" id="UP000002051"/>
    </source>
</evidence>
<evidence type="ECO:0000256" key="6">
    <source>
        <dbReference type="SAM" id="MobiDB-lite"/>
    </source>
</evidence>
<dbReference type="Proteomes" id="UP000002051">
    <property type="component" value="Chromosome 5"/>
</dbReference>
<accession>A0A0C3XSM7</accession>
<evidence type="ECO:0000313" key="10">
    <source>
        <dbReference type="EMBL" id="RHN57428.1"/>
    </source>
</evidence>
<dbReference type="Proteomes" id="UP000265566">
    <property type="component" value="Chromosome 5"/>
</dbReference>
<keyword evidence="12" id="KW-1185">Reference proteome</keyword>
<evidence type="ECO:0000256" key="3">
    <source>
        <dbReference type="ARBA" id="ARBA00022821"/>
    </source>
</evidence>
<evidence type="ECO:0000256" key="4">
    <source>
        <dbReference type="PROSITE-ProRule" id="PRU00285"/>
    </source>
</evidence>
<evidence type="ECO:0000259" key="8">
    <source>
        <dbReference type="PROSITE" id="PS01031"/>
    </source>
</evidence>
<dbReference type="GO" id="GO:0005886">
    <property type="term" value="C:plasma membrane"/>
    <property type="evidence" value="ECO:0007669"/>
    <property type="project" value="UniProtKB-SubCell"/>
</dbReference>
<feature type="region of interest" description="Disordered" evidence="6">
    <location>
        <begin position="1"/>
        <end position="25"/>
    </location>
</feature>
<organism evidence="9 12">
    <name type="scientific">Medicago truncatula</name>
    <name type="common">Barrel medic</name>
    <name type="synonym">Medicago tribuloides</name>
    <dbReference type="NCBI Taxonomy" id="3880"/>
    <lineage>
        <taxon>Eukaryota</taxon>
        <taxon>Viridiplantae</taxon>
        <taxon>Streptophyta</taxon>
        <taxon>Embryophyta</taxon>
        <taxon>Tracheophyta</taxon>
        <taxon>Spermatophyta</taxon>
        <taxon>Magnoliopsida</taxon>
        <taxon>eudicotyledons</taxon>
        <taxon>Gunneridae</taxon>
        <taxon>Pentapetalae</taxon>
        <taxon>rosids</taxon>
        <taxon>fabids</taxon>
        <taxon>Fabales</taxon>
        <taxon>Fabaceae</taxon>
        <taxon>Papilionoideae</taxon>
        <taxon>50 kb inversion clade</taxon>
        <taxon>NPAAA clade</taxon>
        <taxon>Hologalegina</taxon>
        <taxon>IRL clade</taxon>
        <taxon>Trifolieae</taxon>
        <taxon>Medicago</taxon>
    </lineage>
</organism>
<dbReference type="SUPFAM" id="SSF49764">
    <property type="entry name" value="HSP20-like chaperones"/>
    <property type="match status" value="1"/>
</dbReference>
<feature type="compositionally biased region" description="Basic and acidic residues" evidence="6">
    <location>
        <begin position="150"/>
        <end position="169"/>
    </location>
</feature>
<evidence type="ECO:0000313" key="11">
    <source>
        <dbReference type="EnsemblPlants" id="AET00016"/>
    </source>
</evidence>
<reference evidence="10" key="4">
    <citation type="journal article" date="2018" name="Nat. Plants">
        <title>Whole-genome landscape of Medicago truncatula symbiotic genes.</title>
        <authorList>
            <person name="Pecrix Y."/>
            <person name="Gamas P."/>
            <person name="Carrere S."/>
        </authorList>
    </citation>
    <scope>NUCLEOTIDE SEQUENCE</scope>
    <source>
        <tissue evidence="10">Leaves</tissue>
    </source>
</reference>
<dbReference type="Gene3D" id="2.60.40.790">
    <property type="match status" value="1"/>
</dbReference>
<dbReference type="GO" id="GO:0006952">
    <property type="term" value="P:defense response"/>
    <property type="evidence" value="ECO:0007669"/>
    <property type="project" value="UniProtKB-KW"/>
</dbReference>
<feature type="domain" description="SHSP" evidence="8">
    <location>
        <begin position="12"/>
        <end position="115"/>
    </location>
</feature>
<feature type="compositionally biased region" description="Low complexity" evidence="6">
    <location>
        <begin position="109"/>
        <end position="128"/>
    </location>
</feature>
<dbReference type="PANTHER" id="PTHR43670:SF73">
    <property type="entry name" value="INACTIVE PROTEIN RESTRICTED TEV MOVEMENT 2-LIKE"/>
    <property type="match status" value="1"/>
</dbReference>
<keyword evidence="7" id="KW-0472">Membrane</keyword>
<keyword evidence="2" id="KW-1003">Cell membrane</keyword>
<evidence type="ECO:0000256" key="7">
    <source>
        <dbReference type="SAM" id="Phobius"/>
    </source>
</evidence>
<reference evidence="11" key="3">
    <citation type="submission" date="2015-04" db="UniProtKB">
        <authorList>
            <consortium name="EnsemblPlants"/>
        </authorList>
    </citation>
    <scope>IDENTIFICATION</scope>
    <source>
        <strain evidence="11">cv. Jemalong A17</strain>
    </source>
</reference>
<accession>G7KHG4</accession>
<reference evidence="9 12" key="1">
    <citation type="journal article" date="2011" name="Nature">
        <title>The Medicago genome provides insight into the evolution of rhizobial symbioses.</title>
        <authorList>
            <person name="Young N.D."/>
            <person name="Debelle F."/>
            <person name="Oldroyd G.E."/>
            <person name="Geurts R."/>
            <person name="Cannon S.B."/>
            <person name="Udvardi M.K."/>
            <person name="Benedito V.A."/>
            <person name="Mayer K.F."/>
            <person name="Gouzy J."/>
            <person name="Schoof H."/>
            <person name="Van de Peer Y."/>
            <person name="Proost S."/>
            <person name="Cook D.R."/>
            <person name="Meyers B.C."/>
            <person name="Spannagl M."/>
            <person name="Cheung F."/>
            <person name="De Mita S."/>
            <person name="Krishnakumar V."/>
            <person name="Gundlach H."/>
            <person name="Zhou S."/>
            <person name="Mudge J."/>
            <person name="Bharti A.K."/>
            <person name="Murray J.D."/>
            <person name="Naoumkina M.A."/>
            <person name="Rosen B."/>
            <person name="Silverstein K.A."/>
            <person name="Tang H."/>
            <person name="Rombauts S."/>
            <person name="Zhao P.X."/>
            <person name="Zhou P."/>
            <person name="Barbe V."/>
            <person name="Bardou P."/>
            <person name="Bechner M."/>
            <person name="Bellec A."/>
            <person name="Berger A."/>
            <person name="Berges H."/>
            <person name="Bidwell S."/>
            <person name="Bisseling T."/>
            <person name="Choisne N."/>
            <person name="Couloux A."/>
            <person name="Denny R."/>
            <person name="Deshpande S."/>
            <person name="Dai X."/>
            <person name="Doyle J.J."/>
            <person name="Dudez A.M."/>
            <person name="Farmer A.D."/>
            <person name="Fouteau S."/>
            <person name="Franken C."/>
            <person name="Gibelin C."/>
            <person name="Gish J."/>
            <person name="Goldstein S."/>
            <person name="Gonzalez A.J."/>
            <person name="Green P.J."/>
            <person name="Hallab A."/>
            <person name="Hartog M."/>
            <person name="Hua A."/>
            <person name="Humphray S.J."/>
            <person name="Jeong D.H."/>
            <person name="Jing Y."/>
            <person name="Jocker A."/>
            <person name="Kenton S.M."/>
            <person name="Kim D.J."/>
            <person name="Klee K."/>
            <person name="Lai H."/>
            <person name="Lang C."/>
            <person name="Lin S."/>
            <person name="Macmil S.L."/>
            <person name="Magdelenat G."/>
            <person name="Matthews L."/>
            <person name="McCorrison J."/>
            <person name="Monaghan E.L."/>
            <person name="Mun J.H."/>
            <person name="Najar F.Z."/>
            <person name="Nicholson C."/>
            <person name="Noirot C."/>
            <person name="O'Bleness M."/>
            <person name="Paule C.R."/>
            <person name="Poulain J."/>
            <person name="Prion F."/>
            <person name="Qin B."/>
            <person name="Qu C."/>
            <person name="Retzel E.F."/>
            <person name="Riddle C."/>
            <person name="Sallet E."/>
            <person name="Samain S."/>
            <person name="Samson N."/>
            <person name="Sanders I."/>
            <person name="Saurat O."/>
            <person name="Scarpelli C."/>
            <person name="Schiex T."/>
            <person name="Segurens B."/>
            <person name="Severin A.J."/>
            <person name="Sherrier D.J."/>
            <person name="Shi R."/>
            <person name="Sims S."/>
            <person name="Singer S.R."/>
            <person name="Sinharoy S."/>
            <person name="Sterck L."/>
            <person name="Viollet A."/>
            <person name="Wang B.B."/>
            <person name="Wang K."/>
            <person name="Wang M."/>
            <person name="Wang X."/>
            <person name="Warfsmann J."/>
            <person name="Weissenbach J."/>
            <person name="White D.D."/>
            <person name="White J.D."/>
            <person name="Wiley G.B."/>
            <person name="Wincker P."/>
            <person name="Xing Y."/>
            <person name="Yang L."/>
            <person name="Yao Z."/>
            <person name="Ying F."/>
            <person name="Zhai J."/>
            <person name="Zhou L."/>
            <person name="Zuber A."/>
            <person name="Denarie J."/>
            <person name="Dixon R.A."/>
            <person name="May G.D."/>
            <person name="Schwartz D.C."/>
            <person name="Rogers J."/>
            <person name="Quetier F."/>
            <person name="Town C.D."/>
            <person name="Roe B.A."/>
        </authorList>
    </citation>
    <scope>NUCLEOTIDE SEQUENCE [LARGE SCALE GENOMIC DNA]</scope>
    <source>
        <strain evidence="9">A17</strain>
        <strain evidence="11 12">cv. Jemalong A17</strain>
    </source>
</reference>
<feature type="compositionally biased region" description="Polar residues" evidence="6">
    <location>
        <begin position="131"/>
        <end position="140"/>
    </location>
</feature>
<dbReference type="PROSITE" id="PS01031">
    <property type="entry name" value="SHSP"/>
    <property type="match status" value="1"/>
</dbReference>
<reference evidence="9 12" key="2">
    <citation type="journal article" date="2014" name="BMC Genomics">
        <title>An improved genome release (version Mt4.0) for the model legume Medicago truncatula.</title>
        <authorList>
            <person name="Tang H."/>
            <person name="Krishnakumar V."/>
            <person name="Bidwell S."/>
            <person name="Rosen B."/>
            <person name="Chan A."/>
            <person name="Zhou S."/>
            <person name="Gentzbittel L."/>
            <person name="Childs K.L."/>
            <person name="Yandell M."/>
            <person name="Gundlach H."/>
            <person name="Mayer K.F."/>
            <person name="Schwartz D.C."/>
            <person name="Town C.D."/>
        </authorList>
    </citation>
    <scope>GENOME REANNOTATION</scope>
    <source>
        <strain evidence="11 12">cv. Jemalong A17</strain>
    </source>
</reference>
<keyword evidence="7" id="KW-0812">Transmembrane</keyword>
<evidence type="ECO:0000313" key="9">
    <source>
        <dbReference type="EMBL" id="AET00016.2"/>
    </source>
</evidence>
<dbReference type="EMBL" id="CM001221">
    <property type="protein sequence ID" value="AET00016.2"/>
    <property type="molecule type" value="Genomic_DNA"/>
</dbReference>